<dbReference type="Gene3D" id="3.90.550.10">
    <property type="entry name" value="Spore Coat Polysaccharide Biosynthesis Protein SpsA, Chain A"/>
    <property type="match status" value="1"/>
</dbReference>
<dbReference type="Pfam" id="PF02348">
    <property type="entry name" value="CTP_transf_3"/>
    <property type="match status" value="1"/>
</dbReference>
<dbReference type="InterPro" id="IPR003329">
    <property type="entry name" value="Cytidylyl_trans"/>
</dbReference>
<dbReference type="InterPro" id="IPR029044">
    <property type="entry name" value="Nucleotide-diphossugar_trans"/>
</dbReference>
<dbReference type="PANTHER" id="PTHR21485:SF6">
    <property type="entry name" value="N-ACYLNEURAMINATE CYTIDYLYLTRANSFERASE-RELATED"/>
    <property type="match status" value="1"/>
</dbReference>
<protein>
    <submittedName>
        <fullName evidence="1">CMP-N-acetlyneuraminic acid synthetase</fullName>
    </submittedName>
</protein>
<dbReference type="CDD" id="cd02513">
    <property type="entry name" value="CMP-NeuAc_Synthase"/>
    <property type="match status" value="1"/>
</dbReference>
<comment type="caution">
    <text evidence="1">The sequence shown here is derived from an EMBL/GenBank/DDBJ whole genome shotgun (WGS) entry which is preliminary data.</text>
</comment>
<dbReference type="AlphaFoldDB" id="A0A2M6WDX8"/>
<dbReference type="Proteomes" id="UP000228809">
    <property type="component" value="Unassembled WGS sequence"/>
</dbReference>
<dbReference type="PANTHER" id="PTHR21485">
    <property type="entry name" value="HAD SUPERFAMILY MEMBERS CMAS AND KDSC"/>
    <property type="match status" value="1"/>
</dbReference>
<dbReference type="SUPFAM" id="SSF53448">
    <property type="entry name" value="Nucleotide-diphospho-sugar transferases"/>
    <property type="match status" value="1"/>
</dbReference>
<organism evidence="1 2">
    <name type="scientific">Candidatus Kaiserbacteria bacterium CG10_big_fil_rev_8_21_14_0_10_49_17</name>
    <dbReference type="NCBI Taxonomy" id="1974609"/>
    <lineage>
        <taxon>Bacteria</taxon>
        <taxon>Candidatus Kaiseribacteriota</taxon>
    </lineage>
</organism>
<proteinExistence type="predicted"/>
<accession>A0A2M6WDX8</accession>
<evidence type="ECO:0000313" key="1">
    <source>
        <dbReference type="EMBL" id="PIT91007.1"/>
    </source>
</evidence>
<dbReference type="EMBL" id="PFBJ01000015">
    <property type="protein sequence ID" value="PIT91007.1"/>
    <property type="molecule type" value="Genomic_DNA"/>
</dbReference>
<dbReference type="GO" id="GO:0008781">
    <property type="term" value="F:N-acylneuraminate cytidylyltransferase activity"/>
    <property type="evidence" value="ECO:0007669"/>
    <property type="project" value="TreeGrafter"/>
</dbReference>
<reference evidence="2" key="1">
    <citation type="submission" date="2017-09" db="EMBL/GenBank/DDBJ databases">
        <title>Depth-based differentiation of microbial function through sediment-hosted aquifers and enrichment of novel symbionts in the deep terrestrial subsurface.</title>
        <authorList>
            <person name="Probst A.J."/>
            <person name="Ladd B."/>
            <person name="Jarett J.K."/>
            <person name="Geller-Mcgrath D.E."/>
            <person name="Sieber C.M.K."/>
            <person name="Emerson J.B."/>
            <person name="Anantharaman K."/>
            <person name="Thomas B.C."/>
            <person name="Malmstrom R."/>
            <person name="Stieglmeier M."/>
            <person name="Klingl A."/>
            <person name="Woyke T."/>
            <person name="Ryan C.M."/>
            <person name="Banfield J.F."/>
        </authorList>
    </citation>
    <scope>NUCLEOTIDE SEQUENCE [LARGE SCALE GENOMIC DNA]</scope>
</reference>
<gene>
    <name evidence="1" type="ORF">COU17_02825</name>
</gene>
<name>A0A2M6WDX8_9BACT</name>
<dbReference type="InterPro" id="IPR050793">
    <property type="entry name" value="CMP-NeuNAc_synthase"/>
</dbReference>
<evidence type="ECO:0000313" key="2">
    <source>
        <dbReference type="Proteomes" id="UP000228809"/>
    </source>
</evidence>
<sequence length="258" mass="29378">MTKEKKQPHVLAIIPARGGSKRVPRKNIKRMAGRPLIYYMLEAALNSKSVTHVALSSEDDAILATAKRLSKKIGVSKGKTFSLIKRPKRLATDTAATLPVVQHALQKVEKEEGIVFDVVVLLQPNSPLIVWQDIDNTVDILLRRNADSVWSVYQDNALHPVKMKKLLPDGRLAQMVPSMPERTFRRQDLPDTYKRNGGIYTSTRDFVVRGQFKTGYFGGKNTYPYVMPEERSVDIDTPKDFLFAEMLIQKGYRRYFLE</sequence>